<proteinExistence type="predicted"/>
<dbReference type="Proteomes" id="UP000018888">
    <property type="component" value="Unassembled WGS sequence"/>
</dbReference>
<dbReference type="EMBL" id="AUPC02000003">
    <property type="protein sequence ID" value="POG82797.1"/>
    <property type="molecule type" value="Genomic_DNA"/>
</dbReference>
<dbReference type="GO" id="GO:0005524">
    <property type="term" value="F:ATP binding"/>
    <property type="evidence" value="ECO:0007669"/>
    <property type="project" value="InterPro"/>
</dbReference>
<sequence>MCDIISSLYSIHKENTIHRDLHSGNILTIQPENTFHVGDLGFCGPANKPENSIYGNLPYIAPEIICGKESTFASDIYSIAMLMWEVSSGQPPFINFEHDCDLALKIINGMRPKVMPGTPLRYKKLMEQCWNANPAERPDIWYLKDEIAEIRKLHYQNENNEQQIDDICATNNYTDSGSINSLVRKVSKFHIFENLHEPKNATEEEQEAYHSMQQNLSIPSSKFIHCILRNLLYFQIIILIFVLEIEDIISEQTEHQIEPNNSTAINKEVKGKSKRNNFNDDDKDDVNHNIKSKKIKLSNNKEFQYIQKRYIANDDVEEDEITNNANLHSEDQENLEIPEDGF</sequence>
<dbReference type="PROSITE" id="PS50011">
    <property type="entry name" value="PROTEIN_KINASE_DOM"/>
    <property type="match status" value="1"/>
</dbReference>
<dbReference type="PANTHER" id="PTHR23257">
    <property type="entry name" value="SERINE-THREONINE PROTEIN KINASE"/>
    <property type="match status" value="1"/>
</dbReference>
<feature type="region of interest" description="Disordered" evidence="1">
    <location>
        <begin position="262"/>
        <end position="286"/>
    </location>
</feature>
<evidence type="ECO:0000313" key="3">
    <source>
        <dbReference type="EMBL" id="POG82797.1"/>
    </source>
</evidence>
<keyword evidence="4" id="KW-1185">Reference proteome</keyword>
<organism evidence="3 4">
    <name type="scientific">Rhizophagus irregularis (strain DAOM 181602 / DAOM 197198 / MUCL 43194)</name>
    <name type="common">Arbuscular mycorrhizal fungus</name>
    <name type="synonym">Glomus intraradices</name>
    <dbReference type="NCBI Taxonomy" id="747089"/>
    <lineage>
        <taxon>Eukaryota</taxon>
        <taxon>Fungi</taxon>
        <taxon>Fungi incertae sedis</taxon>
        <taxon>Mucoromycota</taxon>
        <taxon>Glomeromycotina</taxon>
        <taxon>Glomeromycetes</taxon>
        <taxon>Glomerales</taxon>
        <taxon>Glomeraceae</taxon>
        <taxon>Rhizophagus</taxon>
    </lineage>
</organism>
<comment type="caution">
    <text evidence="3">The sequence shown here is derived from an EMBL/GenBank/DDBJ whole genome shotgun (WGS) entry which is preliminary data.</text>
</comment>
<dbReference type="GO" id="GO:0005737">
    <property type="term" value="C:cytoplasm"/>
    <property type="evidence" value="ECO:0007669"/>
    <property type="project" value="TreeGrafter"/>
</dbReference>
<evidence type="ECO:0000313" key="4">
    <source>
        <dbReference type="Proteomes" id="UP000018888"/>
    </source>
</evidence>
<dbReference type="AlphaFoldDB" id="A0A2P4QYS7"/>
<dbReference type="VEuPathDB" id="FungiDB:RhiirFUN_008039"/>
<dbReference type="Gene3D" id="1.10.510.10">
    <property type="entry name" value="Transferase(Phosphotransferase) domain 1"/>
    <property type="match status" value="1"/>
</dbReference>
<dbReference type="GO" id="GO:0004672">
    <property type="term" value="F:protein kinase activity"/>
    <property type="evidence" value="ECO:0007669"/>
    <property type="project" value="InterPro"/>
</dbReference>
<protein>
    <submittedName>
        <fullName evidence="3">Kinase-like domain-containing protein</fullName>
    </submittedName>
</protein>
<reference evidence="3 4" key="1">
    <citation type="journal article" date="2013" name="Proc. Natl. Acad. Sci. U.S.A.">
        <title>Genome of an arbuscular mycorrhizal fungus provides insight into the oldest plant symbiosis.</title>
        <authorList>
            <person name="Tisserant E."/>
            <person name="Malbreil M."/>
            <person name="Kuo A."/>
            <person name="Kohler A."/>
            <person name="Symeonidi A."/>
            <person name="Balestrini R."/>
            <person name="Charron P."/>
            <person name="Duensing N."/>
            <person name="Frei Dit Frey N."/>
            <person name="Gianinazzi-Pearson V."/>
            <person name="Gilbert L.B."/>
            <person name="Handa Y."/>
            <person name="Herr J.R."/>
            <person name="Hijri M."/>
            <person name="Koul R."/>
            <person name="Kawaguchi M."/>
            <person name="Krajinski F."/>
            <person name="Lammers P.J."/>
            <person name="Masclaux F.G."/>
            <person name="Murat C."/>
            <person name="Morin E."/>
            <person name="Ndikumana S."/>
            <person name="Pagni M."/>
            <person name="Petitpierre D."/>
            <person name="Requena N."/>
            <person name="Rosikiewicz P."/>
            <person name="Riley R."/>
            <person name="Saito K."/>
            <person name="San Clemente H."/>
            <person name="Shapiro H."/>
            <person name="van Tuinen D."/>
            <person name="Becard G."/>
            <person name="Bonfante P."/>
            <person name="Paszkowski U."/>
            <person name="Shachar-Hill Y.Y."/>
            <person name="Tuskan G.A."/>
            <person name="Young P.W."/>
            <person name="Sanders I.R."/>
            <person name="Henrissat B."/>
            <person name="Rensing S.A."/>
            <person name="Grigoriev I.V."/>
            <person name="Corradi N."/>
            <person name="Roux C."/>
            <person name="Martin F."/>
        </authorList>
    </citation>
    <scope>NUCLEOTIDE SEQUENCE [LARGE SCALE GENOMIC DNA]</scope>
    <source>
        <strain evidence="3 4">DAOM 197198</strain>
    </source>
</reference>
<dbReference type="InterPro" id="IPR001245">
    <property type="entry name" value="Ser-Thr/Tyr_kinase_cat_dom"/>
</dbReference>
<feature type="domain" description="Protein kinase" evidence="2">
    <location>
        <begin position="1"/>
        <end position="148"/>
    </location>
</feature>
<evidence type="ECO:0000259" key="2">
    <source>
        <dbReference type="PROSITE" id="PS50011"/>
    </source>
</evidence>
<feature type="compositionally biased region" description="Basic and acidic residues" evidence="1">
    <location>
        <begin position="267"/>
        <end position="286"/>
    </location>
</feature>
<dbReference type="SUPFAM" id="SSF56112">
    <property type="entry name" value="Protein kinase-like (PK-like)"/>
    <property type="match status" value="1"/>
</dbReference>
<reference evidence="3 4" key="2">
    <citation type="journal article" date="2018" name="New Phytol.">
        <title>High intraspecific genome diversity in the model arbuscular mycorrhizal symbiont Rhizophagus irregularis.</title>
        <authorList>
            <person name="Chen E.C.H."/>
            <person name="Morin E."/>
            <person name="Beaudet D."/>
            <person name="Noel J."/>
            <person name="Yildirir G."/>
            <person name="Ndikumana S."/>
            <person name="Charron P."/>
            <person name="St-Onge C."/>
            <person name="Giorgi J."/>
            <person name="Kruger M."/>
            <person name="Marton T."/>
            <person name="Ropars J."/>
            <person name="Grigoriev I.V."/>
            <person name="Hainaut M."/>
            <person name="Henrissat B."/>
            <person name="Roux C."/>
            <person name="Martin F."/>
            <person name="Corradi N."/>
        </authorList>
    </citation>
    <scope>NUCLEOTIDE SEQUENCE [LARGE SCALE GENOMIC DNA]</scope>
    <source>
        <strain evidence="3 4">DAOM 197198</strain>
    </source>
</reference>
<evidence type="ECO:0000256" key="1">
    <source>
        <dbReference type="SAM" id="MobiDB-lite"/>
    </source>
</evidence>
<dbReference type="Pfam" id="PF07714">
    <property type="entry name" value="PK_Tyr_Ser-Thr"/>
    <property type="match status" value="1"/>
</dbReference>
<dbReference type="InterPro" id="IPR000719">
    <property type="entry name" value="Prot_kinase_dom"/>
</dbReference>
<accession>A0A2P4QYS7</accession>
<dbReference type="InterPro" id="IPR050167">
    <property type="entry name" value="Ser_Thr_protein_kinase"/>
</dbReference>
<name>A0A2P4QYS7_RHIID</name>
<dbReference type="InterPro" id="IPR011009">
    <property type="entry name" value="Kinase-like_dom_sf"/>
</dbReference>
<dbReference type="GO" id="GO:0007165">
    <property type="term" value="P:signal transduction"/>
    <property type="evidence" value="ECO:0007669"/>
    <property type="project" value="TreeGrafter"/>
</dbReference>
<gene>
    <name evidence="3" type="ORF">GLOIN_2v1743883</name>
</gene>